<dbReference type="GeneID" id="70130159"/>
<proteinExistence type="predicted"/>
<dbReference type="RefSeq" id="XP_045963577.1">
    <property type="nucleotide sequence ID" value="XM_046101267.1"/>
</dbReference>
<dbReference type="AlphaFoldDB" id="A0A9P9A1E9"/>
<dbReference type="EMBL" id="JAGPXC010000001">
    <property type="protein sequence ID" value="KAH6659446.1"/>
    <property type="molecule type" value="Genomic_DNA"/>
</dbReference>
<dbReference type="OrthoDB" id="5030973at2759"/>
<dbReference type="Proteomes" id="UP000758603">
    <property type="component" value="Unassembled WGS sequence"/>
</dbReference>
<keyword evidence="2" id="KW-1185">Reference proteome</keyword>
<accession>A0A9P9A1E9</accession>
<name>A0A9P9A1E9_9PEZI</name>
<evidence type="ECO:0000313" key="1">
    <source>
        <dbReference type="EMBL" id="KAH6659446.1"/>
    </source>
</evidence>
<reference evidence="1" key="1">
    <citation type="journal article" date="2021" name="Nat. Commun.">
        <title>Genetic determinants of endophytism in the Arabidopsis root mycobiome.</title>
        <authorList>
            <person name="Mesny F."/>
            <person name="Miyauchi S."/>
            <person name="Thiergart T."/>
            <person name="Pickel B."/>
            <person name="Atanasova L."/>
            <person name="Karlsson M."/>
            <person name="Huettel B."/>
            <person name="Barry K.W."/>
            <person name="Haridas S."/>
            <person name="Chen C."/>
            <person name="Bauer D."/>
            <person name="Andreopoulos W."/>
            <person name="Pangilinan J."/>
            <person name="LaButti K."/>
            <person name="Riley R."/>
            <person name="Lipzen A."/>
            <person name="Clum A."/>
            <person name="Drula E."/>
            <person name="Henrissat B."/>
            <person name="Kohler A."/>
            <person name="Grigoriev I.V."/>
            <person name="Martin F.M."/>
            <person name="Hacquard S."/>
        </authorList>
    </citation>
    <scope>NUCLEOTIDE SEQUENCE</scope>
    <source>
        <strain evidence="1">MPI-SDFR-AT-0073</strain>
    </source>
</reference>
<comment type="caution">
    <text evidence="1">The sequence shown here is derived from an EMBL/GenBank/DDBJ whole genome shotgun (WGS) entry which is preliminary data.</text>
</comment>
<protein>
    <submittedName>
        <fullName evidence="1">Uncharacterized protein</fullName>
    </submittedName>
</protein>
<sequence>MLETSATAVLASYEERDLKFNIDDSNKELGQRNTDDSDYNRVKITQRDLGDLSVISSLQRVQYGLWKEEPACLINFRFQFQKGNSHLFRFENVRILVEFTARPPGTADQDPEVFEYGPKYLTAAETSEERSWHLNASFSSKAKVGAFESGPEVESGKAGTYTRNYAAKIESDDYGNRKHKKPNCVKTWLAENEKQKGGVPTELYTAIVVGHRGRPAQVTISIRADYVFNMLAMPWTKDDPLLLEHGVAFGNTIGDGSPLDFATLSVEQWQELVTPDLQPRYAYRFGPQMLC</sequence>
<gene>
    <name evidence="1" type="ORF">BKA67DRAFT_544447</name>
</gene>
<evidence type="ECO:0000313" key="2">
    <source>
        <dbReference type="Proteomes" id="UP000758603"/>
    </source>
</evidence>
<organism evidence="1 2">
    <name type="scientific">Truncatella angustata</name>
    <dbReference type="NCBI Taxonomy" id="152316"/>
    <lineage>
        <taxon>Eukaryota</taxon>
        <taxon>Fungi</taxon>
        <taxon>Dikarya</taxon>
        <taxon>Ascomycota</taxon>
        <taxon>Pezizomycotina</taxon>
        <taxon>Sordariomycetes</taxon>
        <taxon>Xylariomycetidae</taxon>
        <taxon>Amphisphaeriales</taxon>
        <taxon>Sporocadaceae</taxon>
        <taxon>Truncatella</taxon>
    </lineage>
</organism>